<dbReference type="GO" id="GO:0016705">
    <property type="term" value="F:oxidoreductase activity, acting on paired donors, with incorporation or reduction of molecular oxygen"/>
    <property type="evidence" value="ECO:0007669"/>
    <property type="project" value="InterPro"/>
</dbReference>
<dbReference type="InterPro" id="IPR036396">
    <property type="entry name" value="Cyt_P450_sf"/>
</dbReference>
<evidence type="ECO:0000256" key="1">
    <source>
        <dbReference type="ARBA" id="ARBA00001971"/>
    </source>
</evidence>
<keyword evidence="6 9" id="KW-0408">Iron</keyword>
<comment type="function">
    <text evidence="8">Cytochromes P450 are a group of heme-thiolate monooxygenases. They oxidize a variety of structurally unrelated compounds, including steroids, fatty acids, and xenobiotics.</text>
</comment>
<keyword evidence="5 9" id="KW-0560">Oxidoreductase</keyword>
<protein>
    <submittedName>
        <fullName evidence="10">Cytochrome P450</fullName>
    </submittedName>
</protein>
<name>A0A6L9U1U8_9HYPH</name>
<evidence type="ECO:0000313" key="11">
    <source>
        <dbReference type="Proteomes" id="UP000483035"/>
    </source>
</evidence>
<dbReference type="PANTHER" id="PTHR46696:SF3">
    <property type="entry name" value="PULCHERRIMINIC ACID SYNTHASE"/>
    <property type="match status" value="1"/>
</dbReference>
<reference evidence="10 11" key="1">
    <citation type="submission" date="2019-12" db="EMBL/GenBank/DDBJ databases">
        <title>Rhizobium genotypes associated with high levels of biological nitrogen fixation by grain legumes in a temperate-maritime cropping system.</title>
        <authorList>
            <person name="Maluk M."/>
            <person name="Francesc Ferrando Molina F."/>
            <person name="Lopez Del Egido L."/>
            <person name="Lafos M."/>
            <person name="Langarica-Fuentes A."/>
            <person name="Gebre Yohannes G."/>
            <person name="Young M.W."/>
            <person name="Martin P."/>
            <person name="Gantlett R."/>
            <person name="Kenicer G."/>
            <person name="Hawes C."/>
            <person name="Begg G.S."/>
            <person name="Quilliam R.S."/>
            <person name="Squire G.R."/>
            <person name="Poole P.S."/>
            <person name="Young P.W."/>
            <person name="Iannetta P.M."/>
            <person name="James E.K."/>
        </authorList>
    </citation>
    <scope>NUCLEOTIDE SEQUENCE [LARGE SCALE GENOMIC DNA]</scope>
    <source>
        <strain evidence="10 11">JHI1118</strain>
    </source>
</reference>
<dbReference type="CDD" id="cd20625">
    <property type="entry name" value="CYP164-like"/>
    <property type="match status" value="1"/>
</dbReference>
<comment type="caution">
    <text evidence="10">The sequence shown here is derived from an EMBL/GenBank/DDBJ whole genome shotgun (WGS) entry which is preliminary data.</text>
</comment>
<evidence type="ECO:0000256" key="9">
    <source>
        <dbReference type="RuleBase" id="RU000461"/>
    </source>
</evidence>
<dbReference type="EMBL" id="WUEY01000002">
    <property type="protein sequence ID" value="NEI69184.1"/>
    <property type="molecule type" value="Genomic_DNA"/>
</dbReference>
<evidence type="ECO:0000256" key="6">
    <source>
        <dbReference type="ARBA" id="ARBA00023004"/>
    </source>
</evidence>
<dbReference type="Pfam" id="PF00067">
    <property type="entry name" value="p450"/>
    <property type="match status" value="2"/>
</dbReference>
<dbReference type="Gene3D" id="1.10.630.10">
    <property type="entry name" value="Cytochrome P450"/>
    <property type="match status" value="1"/>
</dbReference>
<evidence type="ECO:0000256" key="4">
    <source>
        <dbReference type="ARBA" id="ARBA00022723"/>
    </source>
</evidence>
<organism evidence="10 11">
    <name type="scientific">Rhizobium lusitanum</name>
    <dbReference type="NCBI Taxonomy" id="293958"/>
    <lineage>
        <taxon>Bacteria</taxon>
        <taxon>Pseudomonadati</taxon>
        <taxon>Pseudomonadota</taxon>
        <taxon>Alphaproteobacteria</taxon>
        <taxon>Hyphomicrobiales</taxon>
        <taxon>Rhizobiaceae</taxon>
        <taxon>Rhizobium/Agrobacterium group</taxon>
        <taxon>Rhizobium</taxon>
    </lineage>
</organism>
<dbReference type="Proteomes" id="UP000483035">
    <property type="component" value="Unassembled WGS sequence"/>
</dbReference>
<dbReference type="GO" id="GO:0020037">
    <property type="term" value="F:heme binding"/>
    <property type="evidence" value="ECO:0007669"/>
    <property type="project" value="InterPro"/>
</dbReference>
<dbReference type="FunFam" id="1.10.630.10:FF:000018">
    <property type="entry name" value="Cytochrome P450 monooxygenase"/>
    <property type="match status" value="1"/>
</dbReference>
<evidence type="ECO:0000256" key="3">
    <source>
        <dbReference type="ARBA" id="ARBA00022617"/>
    </source>
</evidence>
<evidence type="ECO:0000256" key="5">
    <source>
        <dbReference type="ARBA" id="ARBA00023002"/>
    </source>
</evidence>
<dbReference type="PANTHER" id="PTHR46696">
    <property type="entry name" value="P450, PUTATIVE (EUROFUNG)-RELATED"/>
    <property type="match status" value="1"/>
</dbReference>
<dbReference type="InterPro" id="IPR017972">
    <property type="entry name" value="Cyt_P450_CS"/>
</dbReference>
<gene>
    <name evidence="10" type="ORF">GR212_06315</name>
</gene>
<keyword evidence="4 9" id="KW-0479">Metal-binding</keyword>
<accession>A0A6L9U1U8</accession>
<dbReference type="SUPFAM" id="SSF48264">
    <property type="entry name" value="Cytochrome P450"/>
    <property type="match status" value="1"/>
</dbReference>
<sequence>MEEVPIVTTATPAFDPLSQAFADDPYASYRELRANPGPVYYEQFDVWLLSRYQDVAAAAADKTLVRSLEFFLSPEEIEEQKVRQNWHDMPNHSRFVQFSLLDSDGETHDRLRRKVFREFTPALVARQRGMIQDFVDRLLDRLLQAGKIDFVEDLASQVPGHIIGSVLGVPAEYAGQLRKWSEEVVQYFDVDRSAERKAIAERATTEFYELLKELIADRVRNPREDLLCRLTEAHVAGELTEDELVSTCMLILMAGHGSTIDVLGSGMHALLQYPDALAKLRQTPAVMPAAIQEMFRFESPLPFFHRYLTEEKTIAGMRLPRGTKVGLLYGAANRDPEQFEAPDRFNVERTPNRHLAFGGGAHFCLGNHLARLDMEIIFSTLLQRTRFIELLEESPAYKRGLSVRGPKRLDISLIAA</sequence>
<dbReference type="GO" id="GO:0005506">
    <property type="term" value="F:iron ion binding"/>
    <property type="evidence" value="ECO:0007669"/>
    <property type="project" value="InterPro"/>
</dbReference>
<dbReference type="InterPro" id="IPR001128">
    <property type="entry name" value="Cyt_P450"/>
</dbReference>
<dbReference type="PROSITE" id="PS00086">
    <property type="entry name" value="CYTOCHROME_P450"/>
    <property type="match status" value="1"/>
</dbReference>
<evidence type="ECO:0000256" key="7">
    <source>
        <dbReference type="ARBA" id="ARBA00023033"/>
    </source>
</evidence>
<dbReference type="GO" id="GO:0004497">
    <property type="term" value="F:monooxygenase activity"/>
    <property type="evidence" value="ECO:0007669"/>
    <property type="project" value="UniProtKB-KW"/>
</dbReference>
<comment type="cofactor">
    <cofactor evidence="1">
        <name>heme</name>
        <dbReference type="ChEBI" id="CHEBI:30413"/>
    </cofactor>
</comment>
<keyword evidence="3 9" id="KW-0349">Heme</keyword>
<evidence type="ECO:0000256" key="8">
    <source>
        <dbReference type="ARBA" id="ARBA00043906"/>
    </source>
</evidence>
<dbReference type="InterPro" id="IPR002397">
    <property type="entry name" value="Cyt_P450_B"/>
</dbReference>
<evidence type="ECO:0000256" key="2">
    <source>
        <dbReference type="ARBA" id="ARBA00010617"/>
    </source>
</evidence>
<dbReference type="AlphaFoldDB" id="A0A6L9U1U8"/>
<evidence type="ECO:0000313" key="10">
    <source>
        <dbReference type="EMBL" id="NEI69184.1"/>
    </source>
</evidence>
<keyword evidence="7 9" id="KW-0503">Monooxygenase</keyword>
<comment type="similarity">
    <text evidence="2 9">Belongs to the cytochrome P450 family.</text>
</comment>
<proteinExistence type="inferred from homology"/>
<dbReference type="PRINTS" id="PR00359">
    <property type="entry name" value="BP450"/>
</dbReference>